<evidence type="ECO:0000256" key="5">
    <source>
        <dbReference type="ARBA" id="ARBA00023141"/>
    </source>
</evidence>
<sequence>MGLQAYIAERKEQKDLLVMAHVVCGYPSFEDNMQELEIMAEAGVDLVELQFPFSEPSADGPLFVKANEQSLKSGTTVDQCFEFMAKASAKFPFKVLMMGYYNTAFRMGEATFVERVKEAGGVGYILPDLPIEESANLHALSEKAGIDPIILMTPTSSDKRLEKLGQASRGMVYAVARKGVTGSKTNLGDDVISLINRCRKHTDVPIGVGFGIGSKADMDFLRGEADLAIVGTAALQIWEDAGSEGLKAFFKELLS</sequence>
<dbReference type="CDD" id="cd04724">
    <property type="entry name" value="Tryptophan_synthase_alpha"/>
    <property type="match status" value="1"/>
</dbReference>
<dbReference type="Proteomes" id="UP000315889">
    <property type="component" value="Unassembled WGS sequence"/>
</dbReference>
<proteinExistence type="inferred from homology"/>
<organism evidence="10 11">
    <name type="scientific">SAR92 clade bacterium</name>
    <dbReference type="NCBI Taxonomy" id="2315479"/>
    <lineage>
        <taxon>Bacteria</taxon>
        <taxon>Pseudomonadati</taxon>
        <taxon>Pseudomonadota</taxon>
        <taxon>Gammaproteobacteria</taxon>
        <taxon>Cellvibrionales</taxon>
        <taxon>Porticoccaceae</taxon>
        <taxon>SAR92 clade</taxon>
    </lineage>
</organism>
<name>A0A520M9U0_9GAMM</name>
<evidence type="ECO:0000313" key="10">
    <source>
        <dbReference type="EMBL" id="RZO17963.1"/>
    </source>
</evidence>
<dbReference type="UniPathway" id="UPA00035">
    <property type="reaction ID" value="UER00044"/>
</dbReference>
<evidence type="ECO:0000256" key="6">
    <source>
        <dbReference type="ARBA" id="ARBA00023239"/>
    </source>
</evidence>
<dbReference type="NCBIfam" id="TIGR00262">
    <property type="entry name" value="trpA"/>
    <property type="match status" value="1"/>
</dbReference>
<keyword evidence="5 8" id="KW-0057">Aromatic amino acid biosynthesis</keyword>
<comment type="pathway">
    <text evidence="1 8">Amino-acid biosynthesis; L-tryptophan biosynthesis; L-tryptophan from chorismate: step 5/5.</text>
</comment>
<keyword evidence="3 8" id="KW-0028">Amino-acid biosynthesis</keyword>
<evidence type="ECO:0000313" key="11">
    <source>
        <dbReference type="Proteomes" id="UP000315889"/>
    </source>
</evidence>
<evidence type="ECO:0000256" key="2">
    <source>
        <dbReference type="ARBA" id="ARBA00011270"/>
    </source>
</evidence>
<dbReference type="PANTHER" id="PTHR43406:SF1">
    <property type="entry name" value="TRYPTOPHAN SYNTHASE ALPHA CHAIN, CHLOROPLASTIC"/>
    <property type="match status" value="1"/>
</dbReference>
<comment type="caution">
    <text evidence="10">The sequence shown here is derived from an EMBL/GenBank/DDBJ whole genome shotgun (WGS) entry which is preliminary data.</text>
</comment>
<dbReference type="AlphaFoldDB" id="A0A520M9U0"/>
<gene>
    <name evidence="8" type="primary">trpA</name>
    <name evidence="10" type="ORF">EVB03_10130</name>
</gene>
<dbReference type="EMBL" id="SHBP01000032">
    <property type="protein sequence ID" value="RZO17963.1"/>
    <property type="molecule type" value="Genomic_DNA"/>
</dbReference>
<dbReference type="PANTHER" id="PTHR43406">
    <property type="entry name" value="TRYPTOPHAN SYNTHASE, ALPHA CHAIN"/>
    <property type="match status" value="1"/>
</dbReference>
<dbReference type="Gene3D" id="3.20.20.70">
    <property type="entry name" value="Aldolase class I"/>
    <property type="match status" value="1"/>
</dbReference>
<dbReference type="SUPFAM" id="SSF51366">
    <property type="entry name" value="Ribulose-phoshate binding barrel"/>
    <property type="match status" value="1"/>
</dbReference>
<keyword evidence="6 8" id="KW-0456">Lyase</keyword>
<dbReference type="Pfam" id="PF00290">
    <property type="entry name" value="Trp_syntA"/>
    <property type="match status" value="1"/>
</dbReference>
<dbReference type="GO" id="GO:0005829">
    <property type="term" value="C:cytosol"/>
    <property type="evidence" value="ECO:0007669"/>
    <property type="project" value="TreeGrafter"/>
</dbReference>
<reference evidence="10 11" key="1">
    <citation type="submission" date="2019-02" db="EMBL/GenBank/DDBJ databases">
        <title>Prokaryotic population dynamics and viral predation in marine succession experiment using metagenomics: the confinement effect.</title>
        <authorList>
            <person name="Haro-Moreno J.M."/>
            <person name="Rodriguez-Valera F."/>
            <person name="Lopez-Perez M."/>
        </authorList>
    </citation>
    <scope>NUCLEOTIDE SEQUENCE [LARGE SCALE GENOMIC DNA]</scope>
    <source>
        <strain evidence="10">MED-G170</strain>
    </source>
</reference>
<comment type="function">
    <text evidence="8">The alpha subunit is responsible for the aldol cleavage of indoleglycerol phosphate to indole and glyceraldehyde 3-phosphate.</text>
</comment>
<evidence type="ECO:0000256" key="7">
    <source>
        <dbReference type="ARBA" id="ARBA00049047"/>
    </source>
</evidence>
<dbReference type="InterPro" id="IPR002028">
    <property type="entry name" value="Trp_synthase_suA"/>
</dbReference>
<comment type="catalytic activity">
    <reaction evidence="7 8">
        <text>(1S,2R)-1-C-(indol-3-yl)glycerol 3-phosphate + L-serine = D-glyceraldehyde 3-phosphate + L-tryptophan + H2O</text>
        <dbReference type="Rhea" id="RHEA:10532"/>
        <dbReference type="ChEBI" id="CHEBI:15377"/>
        <dbReference type="ChEBI" id="CHEBI:33384"/>
        <dbReference type="ChEBI" id="CHEBI:57912"/>
        <dbReference type="ChEBI" id="CHEBI:58866"/>
        <dbReference type="ChEBI" id="CHEBI:59776"/>
        <dbReference type="EC" id="4.2.1.20"/>
    </reaction>
</comment>
<evidence type="ECO:0000256" key="1">
    <source>
        <dbReference type="ARBA" id="ARBA00004733"/>
    </source>
</evidence>
<comment type="subunit">
    <text evidence="2 8">Tetramer of two alpha and two beta chains.</text>
</comment>
<dbReference type="HAMAP" id="MF_00131">
    <property type="entry name" value="Trp_synth_alpha"/>
    <property type="match status" value="1"/>
</dbReference>
<evidence type="ECO:0000256" key="9">
    <source>
        <dbReference type="RuleBase" id="RU003662"/>
    </source>
</evidence>
<dbReference type="GO" id="GO:0004834">
    <property type="term" value="F:tryptophan synthase activity"/>
    <property type="evidence" value="ECO:0007669"/>
    <property type="project" value="UniProtKB-UniRule"/>
</dbReference>
<dbReference type="InterPro" id="IPR013785">
    <property type="entry name" value="Aldolase_TIM"/>
</dbReference>
<protein>
    <recommendedName>
        <fullName evidence="8">Tryptophan synthase alpha chain</fullName>
        <ecNumber evidence="8">4.2.1.20</ecNumber>
    </recommendedName>
</protein>
<feature type="active site" description="Proton acceptor" evidence="8">
    <location>
        <position position="48"/>
    </location>
</feature>
<evidence type="ECO:0000256" key="4">
    <source>
        <dbReference type="ARBA" id="ARBA00022822"/>
    </source>
</evidence>
<dbReference type="InterPro" id="IPR011060">
    <property type="entry name" value="RibuloseP-bd_barrel"/>
</dbReference>
<accession>A0A520M9U0</accession>
<keyword evidence="4 8" id="KW-0822">Tryptophan biosynthesis</keyword>
<comment type="similarity">
    <text evidence="8 9">Belongs to the TrpA family.</text>
</comment>
<dbReference type="EC" id="4.2.1.20" evidence="8"/>
<feature type="active site" description="Proton acceptor" evidence="8">
    <location>
        <position position="59"/>
    </location>
</feature>
<evidence type="ECO:0000256" key="3">
    <source>
        <dbReference type="ARBA" id="ARBA00022605"/>
    </source>
</evidence>
<evidence type="ECO:0000256" key="8">
    <source>
        <dbReference type="HAMAP-Rule" id="MF_00131"/>
    </source>
</evidence>